<organism evidence="2">
    <name type="scientific">Candidatus Caldatribacterium californiense</name>
    <dbReference type="NCBI Taxonomy" id="1454726"/>
    <lineage>
        <taxon>Bacteria</taxon>
        <taxon>Pseudomonadati</taxon>
        <taxon>Atribacterota</taxon>
        <taxon>Atribacteria</taxon>
        <taxon>Atribacterales</taxon>
        <taxon>Candidatus Caldatribacteriaceae</taxon>
        <taxon>Candidatus Caldatribacterium</taxon>
    </lineage>
</organism>
<dbReference type="Pfam" id="PF13614">
    <property type="entry name" value="AAA_31"/>
    <property type="match status" value="1"/>
</dbReference>
<dbReference type="CDD" id="cd02042">
    <property type="entry name" value="ParAB_family"/>
    <property type="match status" value="1"/>
</dbReference>
<sequence length="258" mass="28451">MGKIVVFSNRKGGTGKTTVAVNVAAFLADQGKKCLLIDLDSQAHATVHLGVNPLKVRYGIYEALVDFVEKKTWREDLFLSAGSCTLVPSNANLSALDVELNQTTDGVLIFRDFLFEFEGAFEYIFIDTPPSLGPVTLSALVAAQYLVIPTKVDFLSGVGLAQMMELYYRTSANLNPLLKFLGVVPTMFEAKTRIAREILKEFSQAFGEENVLPPLRRDIKVVEASSHGVPIHRYAPRCRATQDIRQIALGIVERMGRA</sequence>
<dbReference type="FunFam" id="3.40.50.300:FF:000285">
    <property type="entry name" value="Sporulation initiation inhibitor Soj"/>
    <property type="match status" value="1"/>
</dbReference>
<dbReference type="PANTHER" id="PTHR13696">
    <property type="entry name" value="P-LOOP CONTAINING NUCLEOSIDE TRIPHOSPHATE HYDROLASE"/>
    <property type="match status" value="1"/>
</dbReference>
<dbReference type="EMBL" id="DTFV01000126">
    <property type="protein sequence ID" value="HGI31395.1"/>
    <property type="molecule type" value="Genomic_DNA"/>
</dbReference>
<dbReference type="InterPro" id="IPR050678">
    <property type="entry name" value="DNA_Partitioning_ATPase"/>
</dbReference>
<comment type="caution">
    <text evidence="2">The sequence shown here is derived from an EMBL/GenBank/DDBJ whole genome shotgun (WGS) entry which is preliminary data.</text>
</comment>
<dbReference type="InterPro" id="IPR025669">
    <property type="entry name" value="AAA_dom"/>
</dbReference>
<evidence type="ECO:0000313" key="2">
    <source>
        <dbReference type="EMBL" id="HGI31395.1"/>
    </source>
</evidence>
<gene>
    <name evidence="2" type="ORF">ENV30_08855</name>
</gene>
<evidence type="ECO:0000259" key="1">
    <source>
        <dbReference type="Pfam" id="PF13614"/>
    </source>
</evidence>
<proteinExistence type="predicted"/>
<dbReference type="AlphaFoldDB" id="A0A7V4DFB0"/>
<reference evidence="2" key="1">
    <citation type="journal article" date="2020" name="mSystems">
        <title>Genome- and Community-Level Interaction Insights into Carbon Utilization and Element Cycling Functions of Hydrothermarchaeota in Hydrothermal Sediment.</title>
        <authorList>
            <person name="Zhou Z."/>
            <person name="Liu Y."/>
            <person name="Xu W."/>
            <person name="Pan J."/>
            <person name="Luo Z.H."/>
            <person name="Li M."/>
        </authorList>
    </citation>
    <scope>NUCLEOTIDE SEQUENCE [LARGE SCALE GENOMIC DNA]</scope>
    <source>
        <strain evidence="2">SpSt-747</strain>
    </source>
</reference>
<dbReference type="InterPro" id="IPR027417">
    <property type="entry name" value="P-loop_NTPase"/>
</dbReference>
<dbReference type="SUPFAM" id="SSF52540">
    <property type="entry name" value="P-loop containing nucleoside triphosphate hydrolases"/>
    <property type="match status" value="1"/>
</dbReference>
<name>A0A7V4DFB0_9BACT</name>
<protein>
    <submittedName>
        <fullName evidence="2">ParA family protein</fullName>
    </submittedName>
</protein>
<dbReference type="Gene3D" id="3.40.50.300">
    <property type="entry name" value="P-loop containing nucleotide triphosphate hydrolases"/>
    <property type="match status" value="1"/>
</dbReference>
<feature type="domain" description="AAA" evidence="1">
    <location>
        <begin position="3"/>
        <end position="179"/>
    </location>
</feature>
<accession>A0A7V4DFB0</accession>
<dbReference type="PANTHER" id="PTHR13696:SF52">
    <property type="entry name" value="PARA FAMILY PROTEIN CT_582"/>
    <property type="match status" value="1"/>
</dbReference>